<dbReference type="GO" id="GO:0005516">
    <property type="term" value="F:calmodulin binding"/>
    <property type="evidence" value="ECO:0007669"/>
    <property type="project" value="UniProtKB-KW"/>
</dbReference>
<organism evidence="5 6">
    <name type="scientific">Musa balbisiana</name>
    <name type="common">Banana</name>
    <dbReference type="NCBI Taxonomy" id="52838"/>
    <lineage>
        <taxon>Eukaryota</taxon>
        <taxon>Viridiplantae</taxon>
        <taxon>Streptophyta</taxon>
        <taxon>Embryophyta</taxon>
        <taxon>Tracheophyta</taxon>
        <taxon>Spermatophyta</taxon>
        <taxon>Magnoliopsida</taxon>
        <taxon>Liliopsida</taxon>
        <taxon>Zingiberales</taxon>
        <taxon>Musaceae</taxon>
        <taxon>Musa</taxon>
    </lineage>
</organism>
<evidence type="ECO:0000313" key="5">
    <source>
        <dbReference type="EMBL" id="THU53643.1"/>
    </source>
</evidence>
<accession>A0A4S8IXP2</accession>
<dbReference type="PROSITE" id="PS50096">
    <property type="entry name" value="IQ"/>
    <property type="match status" value="1"/>
</dbReference>
<dbReference type="EMBL" id="PYDT01000008">
    <property type="protein sequence ID" value="THU53643.1"/>
    <property type="molecule type" value="Genomic_DNA"/>
</dbReference>
<evidence type="ECO:0000256" key="1">
    <source>
        <dbReference type="ARBA" id="ARBA00022860"/>
    </source>
</evidence>
<dbReference type="Pfam" id="PF13178">
    <property type="entry name" value="DUF4005"/>
    <property type="match status" value="1"/>
</dbReference>
<feature type="domain" description="DUF4005" evidence="4">
    <location>
        <begin position="354"/>
        <end position="423"/>
    </location>
</feature>
<feature type="compositionally biased region" description="Low complexity" evidence="3">
    <location>
        <begin position="418"/>
        <end position="434"/>
    </location>
</feature>
<keyword evidence="1" id="KW-0112">Calmodulin-binding</keyword>
<dbReference type="AlphaFoldDB" id="A0A4S8IXP2"/>
<evidence type="ECO:0000256" key="3">
    <source>
        <dbReference type="SAM" id="MobiDB-lite"/>
    </source>
</evidence>
<dbReference type="PANTHER" id="PTHR32295:SF216">
    <property type="entry name" value="PROTEIN IQ-DOMAIN 3"/>
    <property type="match status" value="1"/>
</dbReference>
<name>A0A4S8IXP2_MUSBA</name>
<feature type="region of interest" description="Disordered" evidence="3">
    <location>
        <begin position="251"/>
        <end position="272"/>
    </location>
</feature>
<evidence type="ECO:0000259" key="4">
    <source>
        <dbReference type="Pfam" id="PF13178"/>
    </source>
</evidence>
<comment type="similarity">
    <text evidence="2">Belongs to the IQD family.</text>
</comment>
<feature type="region of interest" description="Disordered" evidence="3">
    <location>
        <begin position="285"/>
        <end position="448"/>
    </location>
</feature>
<dbReference type="Proteomes" id="UP000317650">
    <property type="component" value="Chromosome 10"/>
</dbReference>
<feature type="region of interest" description="Disordered" evidence="3">
    <location>
        <begin position="19"/>
        <end position="60"/>
    </location>
</feature>
<comment type="caution">
    <text evidence="5">The sequence shown here is derived from an EMBL/GenBank/DDBJ whole genome shotgun (WGS) entry which is preliminary data.</text>
</comment>
<dbReference type="PANTHER" id="PTHR32295">
    <property type="entry name" value="IQ-DOMAIN 5-RELATED"/>
    <property type="match status" value="1"/>
</dbReference>
<proteinExistence type="inferred from homology"/>
<feature type="compositionally biased region" description="Basic and acidic residues" evidence="3">
    <location>
        <begin position="251"/>
        <end position="266"/>
    </location>
</feature>
<dbReference type="STRING" id="52838.A0A4S8IXP2"/>
<dbReference type="InterPro" id="IPR025064">
    <property type="entry name" value="DUF4005"/>
</dbReference>
<protein>
    <recommendedName>
        <fullName evidence="4">DUF4005 domain-containing protein</fullName>
    </recommendedName>
</protein>
<keyword evidence="6" id="KW-1185">Reference proteome</keyword>
<evidence type="ECO:0000313" key="6">
    <source>
        <dbReference type="Proteomes" id="UP000317650"/>
    </source>
</evidence>
<feature type="compositionally biased region" description="Polar residues" evidence="3">
    <location>
        <begin position="387"/>
        <end position="405"/>
    </location>
</feature>
<reference evidence="5 6" key="1">
    <citation type="journal article" date="2019" name="Nat. Plants">
        <title>Genome sequencing of Musa balbisiana reveals subgenome evolution and function divergence in polyploid bananas.</title>
        <authorList>
            <person name="Yao X."/>
        </authorList>
    </citation>
    <scope>NUCLEOTIDE SEQUENCE [LARGE SCALE GENOMIC DNA]</scope>
    <source>
        <strain evidence="6">cv. DH-PKW</strain>
        <tissue evidence="5">Leaves</tissue>
    </source>
</reference>
<sequence>MGKKGKWFSAVKRVFSPESKAKKEARLKKKLESGTSKPADSLERAASEVVPPPPPRHPEEDKVVEIENEQSRHACSAAVAAPAAIEPVVTSSEAAREIIRLKSTTKYPGKTTEEIAAIKIQTAFRGHLATTTLRCMQTLARVQSQIRSRRIRMLEENQALQRQMLLKHERELESLKMGEEWDDSLQSKEQIEASLLSKQEAAIRRERALAYAFSHQWKSSSKPVNPLFMDPNNLQWGWSWLERWMAARPWETRSTTEREPNDDRASIKSAMQSDGGGVILKAYACRNDNPDKPSPSNQKPSRPASRQSPSTPPVKAPLLSGKTKSASPKRGWAPLEDDLRSMVSLQSERSRRHSLAAASVRDDESLAGSPAVPSYMAPTESARAKSRFQSLSNDTIESADRSSVVSAKKRLSFPTGERYSPASPAAVRRSSGPPKVDMASVKDVEVRS</sequence>
<gene>
    <name evidence="5" type="ORF">C4D60_Mb10t16610</name>
</gene>
<evidence type="ECO:0000256" key="2">
    <source>
        <dbReference type="ARBA" id="ARBA00024341"/>
    </source>
</evidence>
<feature type="compositionally biased region" description="Polar residues" evidence="3">
    <location>
        <begin position="294"/>
        <end position="309"/>
    </location>
</feature>